<dbReference type="Pfam" id="PF05380">
    <property type="entry name" value="Peptidase_A17"/>
    <property type="match status" value="1"/>
</dbReference>
<dbReference type="Proteomes" id="UP000708208">
    <property type="component" value="Unassembled WGS sequence"/>
</dbReference>
<gene>
    <name evidence="1" type="ORF">AFUS01_LOCUS5976</name>
</gene>
<dbReference type="PANTHER" id="PTHR47331">
    <property type="entry name" value="PHD-TYPE DOMAIN-CONTAINING PROTEIN"/>
    <property type="match status" value="1"/>
</dbReference>
<comment type="caution">
    <text evidence="1">The sequence shown here is derived from an EMBL/GenBank/DDBJ whole genome shotgun (WGS) entry which is preliminary data.</text>
</comment>
<dbReference type="InterPro" id="IPR008042">
    <property type="entry name" value="Retrotrans_Pao"/>
</dbReference>
<protein>
    <submittedName>
        <fullName evidence="1">Uncharacterized protein</fullName>
    </submittedName>
</protein>
<reference evidence="1" key="1">
    <citation type="submission" date="2021-06" db="EMBL/GenBank/DDBJ databases">
        <authorList>
            <person name="Hodson N. C."/>
            <person name="Mongue J. A."/>
            <person name="Jaron S. K."/>
        </authorList>
    </citation>
    <scope>NUCLEOTIDE SEQUENCE</scope>
</reference>
<evidence type="ECO:0000313" key="1">
    <source>
        <dbReference type="EMBL" id="CAG7716468.1"/>
    </source>
</evidence>
<evidence type="ECO:0000313" key="2">
    <source>
        <dbReference type="Proteomes" id="UP000708208"/>
    </source>
</evidence>
<accession>A0A8J2JXW2</accession>
<organism evidence="1 2">
    <name type="scientific">Allacma fusca</name>
    <dbReference type="NCBI Taxonomy" id="39272"/>
    <lineage>
        <taxon>Eukaryota</taxon>
        <taxon>Metazoa</taxon>
        <taxon>Ecdysozoa</taxon>
        <taxon>Arthropoda</taxon>
        <taxon>Hexapoda</taxon>
        <taxon>Collembola</taxon>
        <taxon>Symphypleona</taxon>
        <taxon>Sminthuridae</taxon>
        <taxon>Allacma</taxon>
    </lineage>
</organism>
<dbReference type="PANTHER" id="PTHR47331:SF1">
    <property type="entry name" value="GAG-LIKE PROTEIN"/>
    <property type="match status" value="1"/>
</dbReference>
<keyword evidence="2" id="KW-1185">Reference proteome</keyword>
<dbReference type="OrthoDB" id="10055784at2759"/>
<proteinExistence type="predicted"/>
<sequence>MEALKFKGHFNNPTLIDEIVGKLPSQLAMDWARKCFKKDPDIGVLSDWLKKIASVCASLVSTKTTPIESKAQKSASECKSKETVRTTDNSSPLTSKVSVSGEKVLGDKKQDVEKEKPYCSCCGKDGHLIIKCWEFKKLALNERYDLAKENKLCFSCLVKKHPKKFCKEKKECEVDSYDCSTVTLLDDDVCNQLGVQVREVSLSLKWLDGESKACKNVREVSFEVQGLSSPRKFQISRARAVQNLKLPSQETYFQLIKKWNYLANVEIVATSSDPPLLLIGQDNADLITPVKVIRGRVYSPVVSITTLGAVLHGCMSGAKCESVSTVMNIIKDNSLNRLIQQSFETDAFGVKPNLELVKNSETKQAKKVLNETTKRVGSNLENKLLKNPELACAYQGKIDEYIAKGYARLAAAIGPRSRYLPHFPVPNPNKVEKVRLVHDAAAKVQGKSLNDLLLAGPDLYRPLPRVLLNFRIGLIGVFGDTKEIFHRVEIREEDVPAQRFLWSECDQAKVPIEYEMKALIFGYKSSPCSKQFMTNLNAKRFEDTKPEAAKAIQDNHYVDDYLHSAMSFKEASALIQDVIWIHAQGNFSICNWISSSACVLEAISPELRAGGFKELKPSAEFPTERVLGMHWNRTEIHLYLNVNSIKLQMTLWMVVETLLNGRCCDLDDILEGDLLRQWREWIQLLLLAKLIEIPLCYSGLLKDMDSCDLHVFVDASEEAFCAVAYLAVYKGGLDLIIRETHIWTDSKTVLLWLPSCPRDFKPFVSHRIGEIMEISADAIWYWLPTDLSVADEATRSKGKFDLSSESRWIQGPEFLRRDKTYWPKMPTDYHENMSS</sequence>
<dbReference type="EMBL" id="CAJVCH010038840">
    <property type="protein sequence ID" value="CAG7716468.1"/>
    <property type="molecule type" value="Genomic_DNA"/>
</dbReference>
<name>A0A8J2JXW2_9HEXA</name>
<feature type="non-terminal residue" evidence="1">
    <location>
        <position position="1"/>
    </location>
</feature>
<dbReference type="AlphaFoldDB" id="A0A8J2JXW2"/>